<feature type="compositionally biased region" description="Basic and acidic residues" evidence="1">
    <location>
        <begin position="178"/>
        <end position="196"/>
    </location>
</feature>
<evidence type="ECO:0000313" key="2">
    <source>
        <dbReference type="EMBL" id="DAA02816.1"/>
    </source>
</evidence>
<feature type="region of interest" description="Disordered" evidence="1">
    <location>
        <begin position="144"/>
        <end position="209"/>
    </location>
</feature>
<protein>
    <submittedName>
        <fullName evidence="2">HDC08793</fullName>
    </submittedName>
</protein>
<feature type="compositionally biased region" description="Low complexity" evidence="1">
    <location>
        <begin position="163"/>
        <end position="177"/>
    </location>
</feature>
<feature type="region of interest" description="Disordered" evidence="1">
    <location>
        <begin position="70"/>
        <end position="95"/>
    </location>
</feature>
<gene>
    <name evidence="2" type="ORF">HDC08793</name>
</gene>
<name>Q6ILP5_DROME</name>
<proteinExistence type="predicted"/>
<organism evidence="2">
    <name type="scientific">Drosophila melanogaster</name>
    <name type="common">Fruit fly</name>
    <dbReference type="NCBI Taxonomy" id="7227"/>
    <lineage>
        <taxon>Eukaryota</taxon>
        <taxon>Metazoa</taxon>
        <taxon>Ecdysozoa</taxon>
        <taxon>Arthropoda</taxon>
        <taxon>Hexapoda</taxon>
        <taxon>Insecta</taxon>
        <taxon>Pterygota</taxon>
        <taxon>Neoptera</taxon>
        <taxon>Endopterygota</taxon>
        <taxon>Diptera</taxon>
        <taxon>Brachycera</taxon>
        <taxon>Muscomorpha</taxon>
        <taxon>Ephydroidea</taxon>
        <taxon>Drosophilidae</taxon>
        <taxon>Drosophila</taxon>
        <taxon>Sophophora</taxon>
    </lineage>
</organism>
<feature type="compositionally biased region" description="Basic and acidic residues" evidence="1">
    <location>
        <begin position="146"/>
        <end position="156"/>
    </location>
</feature>
<accession>Q6ILP5</accession>
<reference evidence="2" key="1">
    <citation type="journal article" date="2003" name="Genome Biol.">
        <title>An integrated gene annotation and transcriptional profiling approach towards the full gene content of the Drosophila genome.</title>
        <authorList>
            <person name="Hild M."/>
            <person name="Beckmann B."/>
            <person name="Haas S.A."/>
            <person name="Koch B."/>
            <person name="Solovyev V."/>
            <person name="Busold C."/>
            <person name="Fellenberg K."/>
            <person name="Boutros M."/>
            <person name="Vingron M."/>
            <person name="Sauer F."/>
            <person name="Hoheisel J.D."/>
            <person name="Paro R."/>
        </authorList>
    </citation>
    <scope>NUCLEOTIDE SEQUENCE</scope>
</reference>
<dbReference type="AlphaFoldDB" id="Q6ILP5"/>
<dbReference type="EMBL" id="BK001971">
    <property type="protein sequence ID" value="DAA02816.1"/>
    <property type="molecule type" value="Genomic_DNA"/>
</dbReference>
<evidence type="ECO:0000256" key="1">
    <source>
        <dbReference type="SAM" id="MobiDB-lite"/>
    </source>
</evidence>
<sequence length="264" mass="28861">MATGHWMEHGEARWQAGGAAGGAAGHQGQRDGNAHNARVRELAFSARLVLDVVPFQFPLPFHLPPSSPLVMRRVPADGDGGGSDDDDGHDDDGKVTGTWLVGSQNQVIETACENNKVNRLKVLAPHLCALSQVDNSTTATLIRNIEGQRGRDREPGQGKLIISRRSPPSFSSLLNSSKDARGSQREQEQQEQKQKQQLEQPFEFPIGGKTSMRHSDAIRWTLAYPSAILVNELTQVLSGEELPTNSAWLKTSRTLSPEKSAICW</sequence>